<dbReference type="PANTHER" id="PTHR33164:SF5">
    <property type="entry name" value="ORGANIC HYDROPEROXIDE RESISTANCE TRANSCRIPTIONAL REGULATOR"/>
    <property type="match status" value="1"/>
</dbReference>
<keyword evidence="5" id="KW-0804">Transcription</keyword>
<dbReference type="PANTHER" id="PTHR33164">
    <property type="entry name" value="TRANSCRIPTIONAL REGULATOR, MARR FAMILY"/>
    <property type="match status" value="1"/>
</dbReference>
<evidence type="ECO:0000256" key="3">
    <source>
        <dbReference type="ARBA" id="ARBA00023015"/>
    </source>
</evidence>
<dbReference type="AlphaFoldDB" id="A0A5P9NMC5"/>
<accession>A0A5P9NMC5</accession>
<dbReference type="RefSeq" id="WP_153240122.1">
    <property type="nucleotide sequence ID" value="NZ_CP036422.1"/>
</dbReference>
<dbReference type="GO" id="GO:0003700">
    <property type="term" value="F:DNA-binding transcription factor activity"/>
    <property type="evidence" value="ECO:0007669"/>
    <property type="project" value="InterPro"/>
</dbReference>
<keyword evidence="3" id="KW-0805">Transcription regulation</keyword>
<organism evidence="7 8">
    <name type="scientific">Halioglobus maricola</name>
    <dbReference type="NCBI Taxonomy" id="2601894"/>
    <lineage>
        <taxon>Bacteria</taxon>
        <taxon>Pseudomonadati</taxon>
        <taxon>Pseudomonadota</taxon>
        <taxon>Gammaproteobacteria</taxon>
        <taxon>Cellvibrionales</taxon>
        <taxon>Halieaceae</taxon>
        <taxon>Halioglobus</taxon>
    </lineage>
</organism>
<keyword evidence="8" id="KW-1185">Reference proteome</keyword>
<dbReference type="InterPro" id="IPR036390">
    <property type="entry name" value="WH_DNA-bd_sf"/>
</dbReference>
<dbReference type="GO" id="GO:0005737">
    <property type="term" value="C:cytoplasm"/>
    <property type="evidence" value="ECO:0007669"/>
    <property type="project" value="UniProtKB-SubCell"/>
</dbReference>
<dbReference type="GO" id="GO:0006950">
    <property type="term" value="P:response to stress"/>
    <property type="evidence" value="ECO:0007669"/>
    <property type="project" value="TreeGrafter"/>
</dbReference>
<dbReference type="Proteomes" id="UP000326287">
    <property type="component" value="Chromosome"/>
</dbReference>
<dbReference type="InterPro" id="IPR055166">
    <property type="entry name" value="Transc_reg_Sar_Rot_HTH"/>
</dbReference>
<evidence type="ECO:0000259" key="6">
    <source>
        <dbReference type="PROSITE" id="PS50995"/>
    </source>
</evidence>
<dbReference type="OrthoDB" id="9806864at2"/>
<protein>
    <submittedName>
        <fullName evidence="7">MarR family transcriptional regulator</fullName>
    </submittedName>
</protein>
<name>A0A5P9NMC5_9GAMM</name>
<reference evidence="7 8" key="1">
    <citation type="submission" date="2019-02" db="EMBL/GenBank/DDBJ databases">
        <authorList>
            <person name="Li S.-H."/>
        </authorList>
    </citation>
    <scope>NUCLEOTIDE SEQUENCE [LARGE SCALE GENOMIC DNA]</scope>
    <source>
        <strain evidence="7 8">IMCC14385</strain>
    </source>
</reference>
<keyword evidence="4" id="KW-0238">DNA-binding</keyword>
<evidence type="ECO:0000256" key="5">
    <source>
        <dbReference type="ARBA" id="ARBA00023163"/>
    </source>
</evidence>
<dbReference type="SUPFAM" id="SSF46785">
    <property type="entry name" value="Winged helix' DNA-binding domain"/>
    <property type="match status" value="1"/>
</dbReference>
<gene>
    <name evidence="7" type="ORF">EY643_15715</name>
</gene>
<evidence type="ECO:0000313" key="7">
    <source>
        <dbReference type="EMBL" id="QFU76980.1"/>
    </source>
</evidence>
<dbReference type="KEGG" id="halc:EY643_15715"/>
<dbReference type="PROSITE" id="PS50995">
    <property type="entry name" value="HTH_MARR_2"/>
    <property type="match status" value="1"/>
</dbReference>
<feature type="domain" description="HTH marR-type" evidence="6">
    <location>
        <begin position="17"/>
        <end position="147"/>
    </location>
</feature>
<keyword evidence="2" id="KW-0963">Cytoplasm</keyword>
<dbReference type="InterPro" id="IPR036388">
    <property type="entry name" value="WH-like_DNA-bd_sf"/>
</dbReference>
<comment type="subcellular location">
    <subcellularLocation>
        <location evidence="1">Cytoplasm</location>
    </subcellularLocation>
</comment>
<dbReference type="InterPro" id="IPR039422">
    <property type="entry name" value="MarR/SlyA-like"/>
</dbReference>
<sequence length="154" mass="17400">MSTRNPSTSKPHVLDLDRQICHSLYSAANALVRAYRPLLQQLDLTYPQYLVMLSLWQRDGVSISSLAEHTRFDAGTLTPMLKRLQDKGLIDIRVAQEDERRREISVTNNGRTLRKAAQNIPEQILCTVDMPAEDGLQLKALCETLIEKLGTDPN</sequence>
<dbReference type="SMART" id="SM00347">
    <property type="entry name" value="HTH_MARR"/>
    <property type="match status" value="1"/>
</dbReference>
<dbReference type="Gene3D" id="1.10.10.10">
    <property type="entry name" value="Winged helix-like DNA-binding domain superfamily/Winged helix DNA-binding domain"/>
    <property type="match status" value="1"/>
</dbReference>
<dbReference type="EMBL" id="CP036422">
    <property type="protein sequence ID" value="QFU76980.1"/>
    <property type="molecule type" value="Genomic_DNA"/>
</dbReference>
<proteinExistence type="predicted"/>
<evidence type="ECO:0000256" key="1">
    <source>
        <dbReference type="ARBA" id="ARBA00004496"/>
    </source>
</evidence>
<evidence type="ECO:0000256" key="4">
    <source>
        <dbReference type="ARBA" id="ARBA00023125"/>
    </source>
</evidence>
<dbReference type="InterPro" id="IPR000835">
    <property type="entry name" value="HTH_MarR-typ"/>
</dbReference>
<evidence type="ECO:0000256" key="2">
    <source>
        <dbReference type="ARBA" id="ARBA00022490"/>
    </source>
</evidence>
<evidence type="ECO:0000313" key="8">
    <source>
        <dbReference type="Proteomes" id="UP000326287"/>
    </source>
</evidence>
<dbReference type="Pfam" id="PF22381">
    <property type="entry name" value="Staph_reg_Sar_Rot"/>
    <property type="match status" value="1"/>
</dbReference>